<evidence type="ECO:0000256" key="8">
    <source>
        <dbReference type="ARBA" id="ARBA00022989"/>
    </source>
</evidence>
<feature type="compositionally biased region" description="Basic and acidic residues" evidence="13">
    <location>
        <begin position="725"/>
        <end position="749"/>
    </location>
</feature>
<dbReference type="InterPro" id="IPR005821">
    <property type="entry name" value="Ion_trans_dom"/>
</dbReference>
<feature type="region of interest" description="Disordered" evidence="13">
    <location>
        <begin position="720"/>
        <end position="757"/>
    </location>
</feature>
<keyword evidence="6" id="KW-0106">Calcium</keyword>
<feature type="transmembrane region" description="Helical" evidence="14">
    <location>
        <begin position="126"/>
        <end position="145"/>
    </location>
</feature>
<keyword evidence="5 14" id="KW-0812">Transmembrane</keyword>
<dbReference type="InterPro" id="IPR050599">
    <property type="entry name" value="VDCC_alpha-1_subunit"/>
</dbReference>
<feature type="transmembrane region" description="Helical" evidence="14">
    <location>
        <begin position="1143"/>
        <end position="1161"/>
    </location>
</feature>
<dbReference type="PANTHER" id="PTHR45628">
    <property type="entry name" value="VOLTAGE-DEPENDENT CALCIUM CHANNEL TYPE A SUBUNIT ALPHA-1"/>
    <property type="match status" value="1"/>
</dbReference>
<feature type="transmembrane region" description="Helical" evidence="14">
    <location>
        <begin position="523"/>
        <end position="546"/>
    </location>
</feature>
<feature type="domain" description="Ion transport" evidence="15">
    <location>
        <begin position="450"/>
        <end position="685"/>
    </location>
</feature>
<keyword evidence="9" id="KW-0406">Ion transport</keyword>
<evidence type="ECO:0000259" key="15">
    <source>
        <dbReference type="Pfam" id="PF00520"/>
    </source>
</evidence>
<feature type="transmembrane region" description="Helical" evidence="14">
    <location>
        <begin position="216"/>
        <end position="236"/>
    </location>
</feature>
<dbReference type="GO" id="GO:0008331">
    <property type="term" value="F:high voltage-gated calcium channel activity"/>
    <property type="evidence" value="ECO:0007669"/>
    <property type="project" value="TreeGrafter"/>
</dbReference>
<gene>
    <name evidence="16" type="ORF">PPRIM_AZ9-3.1.T0270205</name>
</gene>
<comment type="subcellular location">
    <subcellularLocation>
        <location evidence="1">Membrane</location>
        <topology evidence="1">Multi-pass membrane protein</topology>
    </subcellularLocation>
</comment>
<dbReference type="FunFam" id="1.10.287.70:FF:000061">
    <property type="entry name" value="Sodium leak channel non-selective protein"/>
    <property type="match status" value="1"/>
</dbReference>
<accession>A0A8S1KUA6</accession>
<evidence type="ECO:0000256" key="11">
    <source>
        <dbReference type="ARBA" id="ARBA00023180"/>
    </source>
</evidence>
<evidence type="ECO:0000256" key="6">
    <source>
        <dbReference type="ARBA" id="ARBA00022837"/>
    </source>
</evidence>
<feature type="region of interest" description="Disordered" evidence="13">
    <location>
        <begin position="780"/>
        <end position="810"/>
    </location>
</feature>
<feature type="transmembrane region" description="Helical" evidence="14">
    <location>
        <begin position="1203"/>
        <end position="1221"/>
    </location>
</feature>
<feature type="transmembrane region" description="Helical" evidence="14">
    <location>
        <begin position="341"/>
        <end position="361"/>
    </location>
</feature>
<keyword evidence="8 14" id="KW-1133">Transmembrane helix</keyword>
<keyword evidence="17" id="KW-1185">Reference proteome</keyword>
<proteinExistence type="predicted"/>
<keyword evidence="10 14" id="KW-0472">Membrane</keyword>
<evidence type="ECO:0000256" key="5">
    <source>
        <dbReference type="ARBA" id="ARBA00022692"/>
    </source>
</evidence>
<comment type="caution">
    <text evidence="16">The sequence shown here is derived from an EMBL/GenBank/DDBJ whole genome shotgun (WGS) entry which is preliminary data.</text>
</comment>
<feature type="transmembrane region" description="Helical" evidence="14">
    <location>
        <begin position="863"/>
        <end position="883"/>
    </location>
</feature>
<evidence type="ECO:0000256" key="12">
    <source>
        <dbReference type="ARBA" id="ARBA00023303"/>
    </source>
</evidence>
<feature type="domain" description="Ion transport" evidence="15">
    <location>
        <begin position="1144"/>
        <end position="1400"/>
    </location>
</feature>
<feature type="transmembrane region" description="Helical" evidence="14">
    <location>
        <begin position="484"/>
        <end position="503"/>
    </location>
</feature>
<evidence type="ECO:0000256" key="1">
    <source>
        <dbReference type="ARBA" id="ARBA00004141"/>
    </source>
</evidence>
<dbReference type="EMBL" id="CAJJDM010000026">
    <property type="protein sequence ID" value="CAD8058417.1"/>
    <property type="molecule type" value="Genomic_DNA"/>
</dbReference>
<feature type="transmembrane region" description="Helical" evidence="14">
    <location>
        <begin position="151"/>
        <end position="172"/>
    </location>
</feature>
<dbReference type="FunFam" id="1.10.238.10:FF:000525">
    <property type="entry name" value="Uncharacterized protein"/>
    <property type="match status" value="1"/>
</dbReference>
<evidence type="ECO:0000256" key="7">
    <source>
        <dbReference type="ARBA" id="ARBA00022882"/>
    </source>
</evidence>
<keyword evidence="7" id="KW-0851">Voltage-gated channel</keyword>
<reference evidence="16" key="1">
    <citation type="submission" date="2021-01" db="EMBL/GenBank/DDBJ databases">
        <authorList>
            <consortium name="Genoscope - CEA"/>
            <person name="William W."/>
        </authorList>
    </citation>
    <scope>NUCLEOTIDE SEQUENCE</scope>
</reference>
<feature type="transmembrane region" description="Helical" evidence="14">
    <location>
        <begin position="589"/>
        <end position="607"/>
    </location>
</feature>
<dbReference type="GO" id="GO:0098703">
    <property type="term" value="P:calcium ion import across plasma membrane"/>
    <property type="evidence" value="ECO:0007669"/>
    <property type="project" value="TreeGrafter"/>
</dbReference>
<feature type="transmembrane region" description="Helical" evidence="14">
    <location>
        <begin position="1060"/>
        <end position="1082"/>
    </location>
</feature>
<feature type="domain" description="Ion transport" evidence="15">
    <location>
        <begin position="824"/>
        <end position="1091"/>
    </location>
</feature>
<evidence type="ECO:0000256" key="14">
    <source>
        <dbReference type="SAM" id="Phobius"/>
    </source>
</evidence>
<protein>
    <recommendedName>
        <fullName evidence="15">Ion transport domain-containing protein</fullName>
    </recommendedName>
</protein>
<sequence>MSQTLNKLGIEYKEINQIQVEEATQSIKQMRLEQVLIGECENFGWQNLINRHDLIIVKSLEKSMKEQKKAYNQTLFIFSNKNPIRKGITKLIRNQNYTYFITLIAALCLIPYCINEKRLAISIEVVCNIIFGFDILLFIIAYGVILDKKSYLRDCWNIANVLAFIFTWFIFLEDNKVNDVIKTIRLLRLFRLIQEIPLLRIQFTAYVSSFLKLKQVLIPIFLVMIYFAIIGLHLFIGLTERRCRLTPEPVDGVWLADDDVLKLCGIWQCPEELYCGSPVDYGLPKNATENDVAEFNWDFTRFDDFFHSLLVVFTFLNVTGWSGTTFMFWKAMTTYVTATYFLVLIVLLAFILSNLLLALFYESFMEKSSIKNSSSKAKKQEQEIEDDLKKKNQEQLMNRLALMSKQKSQLVSQNQSFNGQLNLEQQFQFDQTIFQQTQQIKFFYSLSNSRNFNFINNLCIILSGLAIIIDYKDISKKTLEQLQIVDFFCIIYSLVEMAILISGRGLKGYFSKDINKFDFFVIFSQWILVFVLVVINEPLIINHNVYVTFFKSLKILRIFRFVYNAKLFYKIAILMRSLVLTLTRLKNILALWACLVILIAIVGKSLLQNKLKEEYMTIYYDDFGSALMAAVNIFYNEEWHVTMYKYARHTYVSFFFSILSVILGQIFFIRLLMAVFLNEFVQQLQKVENELKPIDYKQFIQLIVQLLQFKDKKKKKRIINYQSQKSDEKNQIEEQNNKKEKKEFRKENKTNSNLNQNIPLQELEELQNWLQVDQQNQEQQEIKSNLSNNNNQNEKENPQNPQNPTQSKINNDNASKIRQIVDSFIFQLFSLLIVLASTIRVGMSTPFLDPNSQTSQILKIVNIITTILFIIQIILNVIARGFIKGEESYIQRSPYNALNVLVTLVETIGLFLPSHTIFHFFSSLRILEFIRIGTYLSQSINYISQALVKAFQTMLQLSIFCFIILLIYGTFATKILKGQMYYCSSISEEEEFEINDKWDCMDYGGSWVNRILGYDNIFDSALTLFITATTEAWLELLVNTWSARGVDLTPVNNHNRWWAVYYQVFFFIGNICMLNMFISLVVETYQQTKIKAQGMSELNSNQREWLSIKESINHLKPRRLYEKPKTKVGSFIYDIAESKVTKYIWHAIILLNTFTLALYYNRQDKYFTDALDYINLICTIAFTVEVLSRVIAKFPNIYDRDPFIIVDAIGIIINLINQFSISQMNDEFYLRRGFEALSVAFQVLRNYYIIKRFPELEKLFHTIFSVVPSALSMLFIMFIFLFIFACLGMDLFGYLRPQSKMEGFDLHFKKFTTAMFSLIRVASSEEWWALLIDSVHVRTPDFACIYIKGYEEFQEYGYNGCGTYWAYVFYVSFHLIFSLVILNLFIASILGAYDEHAKQEQSAISKYQLHDVLNYWAQYDPNGTGFLNYKQFWKLSSEIAICFGVPVKDLLDPANKKNFLKALNIPLYEDGEGLIGYLFHDVIVSLTRLSVELKYNVRDLESDTYKGKEQVHQYYKKFKKTPYYSGQMSTMIYLQGKARMLINKRKGIKFLDLGALKQELQNQNEGDKFDKS</sequence>
<feature type="transmembrane region" description="Helical" evidence="14">
    <location>
        <begin position="824"/>
        <end position="843"/>
    </location>
</feature>
<evidence type="ECO:0000256" key="2">
    <source>
        <dbReference type="ARBA" id="ARBA00022448"/>
    </source>
</evidence>
<keyword evidence="3" id="KW-0109">Calcium transport</keyword>
<feature type="transmembrane region" description="Helical" evidence="14">
    <location>
        <begin position="305"/>
        <end position="329"/>
    </location>
</feature>
<name>A0A8S1KUA6_PARPR</name>
<evidence type="ECO:0000256" key="3">
    <source>
        <dbReference type="ARBA" id="ARBA00022568"/>
    </source>
</evidence>
<evidence type="ECO:0000313" key="17">
    <source>
        <dbReference type="Proteomes" id="UP000688137"/>
    </source>
</evidence>
<feature type="transmembrane region" description="Helical" evidence="14">
    <location>
        <begin position="895"/>
        <end position="912"/>
    </location>
</feature>
<feature type="compositionally biased region" description="Low complexity" evidence="13">
    <location>
        <begin position="780"/>
        <end position="808"/>
    </location>
</feature>
<evidence type="ECO:0000256" key="13">
    <source>
        <dbReference type="SAM" id="MobiDB-lite"/>
    </source>
</evidence>
<evidence type="ECO:0000256" key="10">
    <source>
        <dbReference type="ARBA" id="ARBA00023136"/>
    </source>
</evidence>
<dbReference type="FunFam" id="1.20.120.350:FF:000030">
    <property type="entry name" value="sodium leak channel non-selective protein"/>
    <property type="match status" value="2"/>
</dbReference>
<feature type="transmembrane region" description="Helical" evidence="14">
    <location>
        <begin position="1271"/>
        <end position="1295"/>
    </location>
</feature>
<feature type="transmembrane region" description="Helical" evidence="14">
    <location>
        <begin position="97"/>
        <end position="114"/>
    </location>
</feature>
<dbReference type="GO" id="GO:0005891">
    <property type="term" value="C:voltage-gated calcium channel complex"/>
    <property type="evidence" value="ECO:0007669"/>
    <property type="project" value="TreeGrafter"/>
</dbReference>
<keyword evidence="4" id="KW-0107">Calcium channel</keyword>
<feature type="transmembrane region" description="Helical" evidence="14">
    <location>
        <begin position="1173"/>
        <end position="1191"/>
    </location>
</feature>
<organism evidence="16 17">
    <name type="scientific">Paramecium primaurelia</name>
    <dbReference type="NCBI Taxonomy" id="5886"/>
    <lineage>
        <taxon>Eukaryota</taxon>
        <taxon>Sar</taxon>
        <taxon>Alveolata</taxon>
        <taxon>Ciliophora</taxon>
        <taxon>Intramacronucleata</taxon>
        <taxon>Oligohymenophorea</taxon>
        <taxon>Peniculida</taxon>
        <taxon>Parameciidae</taxon>
        <taxon>Paramecium</taxon>
    </lineage>
</organism>
<dbReference type="PANTHER" id="PTHR45628:SF7">
    <property type="entry name" value="VOLTAGE-DEPENDENT CALCIUM CHANNEL TYPE A SUBUNIT ALPHA-1"/>
    <property type="match status" value="1"/>
</dbReference>
<keyword evidence="2" id="KW-0813">Transport</keyword>
<evidence type="ECO:0000313" key="16">
    <source>
        <dbReference type="EMBL" id="CAD8058417.1"/>
    </source>
</evidence>
<dbReference type="FunFam" id="1.20.120.350:FF:000082">
    <property type="entry name" value="Uncharacterized protein"/>
    <property type="match status" value="1"/>
</dbReference>
<feature type="domain" description="Ion transport" evidence="15">
    <location>
        <begin position="98"/>
        <end position="367"/>
    </location>
</feature>
<keyword evidence="11" id="KW-0325">Glycoprotein</keyword>
<evidence type="ECO:0000256" key="9">
    <source>
        <dbReference type="ARBA" id="ARBA00023065"/>
    </source>
</evidence>
<dbReference type="OMA" id="ASSEEWW"/>
<dbReference type="FunFam" id="1.10.287.70:FF:000117">
    <property type="entry name" value="Voltage-gated Ca2+ channel, alpha subunit"/>
    <property type="match status" value="1"/>
</dbReference>
<feature type="transmembrane region" description="Helical" evidence="14">
    <location>
        <begin position="655"/>
        <end position="677"/>
    </location>
</feature>
<dbReference type="Pfam" id="PF00520">
    <property type="entry name" value="Ion_trans"/>
    <property type="match status" value="4"/>
</dbReference>
<feature type="transmembrane region" description="Helical" evidence="14">
    <location>
        <begin position="454"/>
        <end position="472"/>
    </location>
</feature>
<evidence type="ECO:0000256" key="4">
    <source>
        <dbReference type="ARBA" id="ARBA00022673"/>
    </source>
</evidence>
<keyword evidence="12" id="KW-0407">Ion channel</keyword>
<feature type="transmembrane region" description="Helical" evidence="14">
    <location>
        <begin position="1364"/>
        <end position="1393"/>
    </location>
</feature>
<feature type="transmembrane region" description="Helical" evidence="14">
    <location>
        <begin position="957"/>
        <end position="976"/>
    </location>
</feature>
<dbReference type="Proteomes" id="UP000688137">
    <property type="component" value="Unassembled WGS sequence"/>
</dbReference>